<reference evidence="1" key="1">
    <citation type="submission" date="2023-04" db="EMBL/GenBank/DDBJ databases">
        <title>Phytophthora fragariaefolia NBRC 109709.</title>
        <authorList>
            <person name="Ichikawa N."/>
            <person name="Sato H."/>
            <person name="Tonouchi N."/>
        </authorList>
    </citation>
    <scope>NUCLEOTIDE SEQUENCE</scope>
    <source>
        <strain evidence="1">NBRC 109709</strain>
    </source>
</reference>
<organism evidence="1 2">
    <name type="scientific">Phytophthora fragariaefolia</name>
    <dbReference type="NCBI Taxonomy" id="1490495"/>
    <lineage>
        <taxon>Eukaryota</taxon>
        <taxon>Sar</taxon>
        <taxon>Stramenopiles</taxon>
        <taxon>Oomycota</taxon>
        <taxon>Peronosporomycetes</taxon>
        <taxon>Peronosporales</taxon>
        <taxon>Peronosporaceae</taxon>
        <taxon>Phytophthora</taxon>
    </lineage>
</organism>
<dbReference type="Proteomes" id="UP001165121">
    <property type="component" value="Unassembled WGS sequence"/>
</dbReference>
<comment type="caution">
    <text evidence="1">The sequence shown here is derived from an EMBL/GenBank/DDBJ whole genome shotgun (WGS) entry which is preliminary data.</text>
</comment>
<dbReference type="OrthoDB" id="3046016at2759"/>
<dbReference type="PANTHER" id="PTHR14690">
    <property type="entry name" value="IQ MOTIF CONTAINING WITH AAA DOMAIN 1"/>
    <property type="match status" value="1"/>
</dbReference>
<evidence type="ECO:0000313" key="2">
    <source>
        <dbReference type="Proteomes" id="UP001165121"/>
    </source>
</evidence>
<protein>
    <submittedName>
        <fullName evidence="1">Unnamed protein product</fullName>
    </submittedName>
</protein>
<dbReference type="PANTHER" id="PTHR14690:SF0">
    <property type="entry name" value="IQ MOTIF CONTAINING WITH AAA DOMAIN 1"/>
    <property type="match status" value="1"/>
</dbReference>
<evidence type="ECO:0000313" key="1">
    <source>
        <dbReference type="EMBL" id="GMF19653.1"/>
    </source>
</evidence>
<dbReference type="InterPro" id="IPR052267">
    <property type="entry name" value="N-DRC_Component"/>
</dbReference>
<sequence>MFVEAFKHYACLYIKYVQMLARLTACYEHMLHPQKRIDVKQVLEVVAARVVELKNRLVKWNPSNVDVMTAPERSFPWEYVDLDDVLVDLKLPPEMIMVAVPLSLLDDQRDEQLV</sequence>
<dbReference type="AlphaFoldDB" id="A0A9W6TTR6"/>
<name>A0A9W6TTR6_9STRA</name>
<proteinExistence type="predicted"/>
<dbReference type="EMBL" id="BSXT01000169">
    <property type="protein sequence ID" value="GMF19653.1"/>
    <property type="molecule type" value="Genomic_DNA"/>
</dbReference>
<accession>A0A9W6TTR6</accession>
<gene>
    <name evidence="1" type="ORF">Pfra01_000211200</name>
</gene>
<keyword evidence="2" id="KW-1185">Reference proteome</keyword>